<keyword evidence="5" id="KW-1185">Reference proteome</keyword>
<keyword evidence="2" id="KW-0472">Membrane</keyword>
<dbReference type="SMART" id="SM00408">
    <property type="entry name" value="IGc2"/>
    <property type="match status" value="2"/>
</dbReference>
<dbReference type="STRING" id="99883.ENSTNIP00000016899"/>
<keyword evidence="2" id="KW-1133">Transmembrane helix</keyword>
<keyword evidence="2" id="KW-0812">Transmembrane</keyword>
<feature type="compositionally biased region" description="Basic and acidic residues" evidence="1">
    <location>
        <begin position="275"/>
        <end position="424"/>
    </location>
</feature>
<accession>H3D8Q8</accession>
<dbReference type="Gene3D" id="2.60.40.10">
    <property type="entry name" value="Immunoglobulins"/>
    <property type="match status" value="2"/>
</dbReference>
<evidence type="ECO:0000313" key="4">
    <source>
        <dbReference type="Ensembl" id="ENSTNIP00000016899.1"/>
    </source>
</evidence>
<reference evidence="4" key="3">
    <citation type="submission" date="2025-09" db="UniProtKB">
        <authorList>
            <consortium name="Ensembl"/>
        </authorList>
    </citation>
    <scope>IDENTIFICATION</scope>
</reference>
<reference evidence="4" key="2">
    <citation type="submission" date="2025-08" db="UniProtKB">
        <authorList>
            <consortium name="Ensembl"/>
        </authorList>
    </citation>
    <scope>IDENTIFICATION</scope>
</reference>
<dbReference type="SUPFAM" id="SSF57997">
    <property type="entry name" value="Tropomyosin"/>
    <property type="match status" value="1"/>
</dbReference>
<dbReference type="PANTHER" id="PTHR44969">
    <property type="entry name" value="CELL SURFACE A33 ANTIGEN"/>
    <property type="match status" value="1"/>
</dbReference>
<dbReference type="AlphaFoldDB" id="H3D8Q8"/>
<evidence type="ECO:0000256" key="2">
    <source>
        <dbReference type="SAM" id="Phobius"/>
    </source>
</evidence>
<dbReference type="InParanoid" id="H3D8Q8"/>
<feature type="region of interest" description="Disordered" evidence="1">
    <location>
        <begin position="264"/>
        <end position="424"/>
    </location>
</feature>
<dbReference type="InterPro" id="IPR042474">
    <property type="entry name" value="A33"/>
</dbReference>
<sequence length="424" mass="47948">FLILTVSVLPCCSALEVSVPQSQYKVADGEDVSMICNFVPARPVSNIFILKWEAYPDNPDDNVNTVATYFSDNQVDIAPTYEGRAFLEVDIAKQVGTLRLTKVKVEDSRRFQCSVTIPNDDEGTTRASTSLLVLVPPSPPDCTIQGRLEYWQDITITCKSKAGSPKPVTKWQTFSVENVPRAFPPKTTEKDGVLSLFNISRETSGFFVCTSTNEMGSEKCNLTLAVLPASMNIASTAGIIGGVLAGIVVLAIIIYCCRRKAKRPKDAEGSPETVYYDKDGPEVGEPYADKKPNRDRLDDQRDRYGDNRDRLDDQRDRYGGSRDHLDDQRDRYGGSRDRLDDRRDRYGGSRDHLDDPRDRYGGSRDRLDDQRDRYGGSRDRLDDQRDRYGGSRDRLDDQRDRYGGSRDRLDDRRDRYGGSRDRLD</sequence>
<feature type="domain" description="Ig-like" evidence="3">
    <location>
        <begin position="140"/>
        <end position="225"/>
    </location>
</feature>
<proteinExistence type="predicted"/>
<dbReference type="PROSITE" id="PS50835">
    <property type="entry name" value="IG_LIKE"/>
    <property type="match status" value="2"/>
</dbReference>
<dbReference type="Pfam" id="PF07686">
    <property type="entry name" value="V-set"/>
    <property type="match status" value="1"/>
</dbReference>
<evidence type="ECO:0000313" key="5">
    <source>
        <dbReference type="Proteomes" id="UP000007303"/>
    </source>
</evidence>
<dbReference type="SMART" id="SM00409">
    <property type="entry name" value="IG"/>
    <property type="match status" value="2"/>
</dbReference>
<dbReference type="GeneTree" id="ENSGT00940000160248"/>
<reference evidence="5" key="1">
    <citation type="journal article" date="2004" name="Nature">
        <title>Genome duplication in the teleost fish Tetraodon nigroviridis reveals the early vertebrate proto-karyotype.</title>
        <authorList>
            <person name="Jaillon O."/>
            <person name="Aury J.-M."/>
            <person name="Brunet F."/>
            <person name="Petit J.-L."/>
            <person name="Stange-Thomann N."/>
            <person name="Mauceli E."/>
            <person name="Bouneau L."/>
            <person name="Fischer C."/>
            <person name="Ozouf-Costaz C."/>
            <person name="Bernot A."/>
            <person name="Nicaud S."/>
            <person name="Jaffe D."/>
            <person name="Fisher S."/>
            <person name="Lutfalla G."/>
            <person name="Dossat C."/>
            <person name="Segurens B."/>
            <person name="Dasilva C."/>
            <person name="Salanoubat M."/>
            <person name="Levy M."/>
            <person name="Boudet N."/>
            <person name="Castellano S."/>
            <person name="Anthouard V."/>
            <person name="Jubin C."/>
            <person name="Castelli V."/>
            <person name="Katinka M."/>
            <person name="Vacherie B."/>
            <person name="Biemont C."/>
            <person name="Skalli Z."/>
            <person name="Cattolico L."/>
            <person name="Poulain J."/>
            <person name="De Berardinis V."/>
            <person name="Cruaud C."/>
            <person name="Duprat S."/>
            <person name="Brottier P."/>
            <person name="Coutanceau J.-P."/>
            <person name="Gouzy J."/>
            <person name="Parra G."/>
            <person name="Lardier G."/>
            <person name="Chapple C."/>
            <person name="McKernan K.J."/>
            <person name="McEwan P."/>
            <person name="Bosak S."/>
            <person name="Kellis M."/>
            <person name="Volff J.-N."/>
            <person name="Guigo R."/>
            <person name="Zody M.C."/>
            <person name="Mesirov J."/>
            <person name="Lindblad-Toh K."/>
            <person name="Birren B."/>
            <person name="Nusbaum C."/>
            <person name="Kahn D."/>
            <person name="Robinson-Rechavi M."/>
            <person name="Laudet V."/>
            <person name="Schachter V."/>
            <person name="Quetier F."/>
            <person name="Saurin W."/>
            <person name="Scarpelli C."/>
            <person name="Wincker P."/>
            <person name="Lander E.S."/>
            <person name="Weissenbach J."/>
            <person name="Roest Crollius H."/>
        </authorList>
    </citation>
    <scope>NUCLEOTIDE SEQUENCE [LARGE SCALE GENOMIC DNA]</scope>
</reference>
<dbReference type="InterPro" id="IPR003599">
    <property type="entry name" value="Ig_sub"/>
</dbReference>
<evidence type="ECO:0000259" key="3">
    <source>
        <dbReference type="PROSITE" id="PS50835"/>
    </source>
</evidence>
<dbReference type="InterPro" id="IPR013783">
    <property type="entry name" value="Ig-like_fold"/>
</dbReference>
<protein>
    <recommendedName>
        <fullName evidence="3">Ig-like domain-containing protein</fullName>
    </recommendedName>
</protein>
<dbReference type="OMA" id="PTYSWKT"/>
<dbReference type="Ensembl" id="ENSTNIT00000017113.1">
    <property type="protein sequence ID" value="ENSTNIP00000016899.1"/>
    <property type="gene ID" value="ENSTNIG00000013894.1"/>
</dbReference>
<dbReference type="GO" id="GO:0005886">
    <property type="term" value="C:plasma membrane"/>
    <property type="evidence" value="ECO:0007669"/>
    <property type="project" value="InterPro"/>
</dbReference>
<feature type="domain" description="Ig-like" evidence="3">
    <location>
        <begin position="10"/>
        <end position="130"/>
    </location>
</feature>
<dbReference type="InterPro" id="IPR036179">
    <property type="entry name" value="Ig-like_dom_sf"/>
</dbReference>
<dbReference type="PANTHER" id="PTHR44969:SF1">
    <property type="entry name" value="CELL SURFACE A33 ANTIGEN"/>
    <property type="match status" value="1"/>
</dbReference>
<feature type="transmembrane region" description="Helical" evidence="2">
    <location>
        <begin position="237"/>
        <end position="257"/>
    </location>
</feature>
<evidence type="ECO:0000256" key="1">
    <source>
        <dbReference type="SAM" id="MobiDB-lite"/>
    </source>
</evidence>
<name>H3D8Q8_TETNG</name>
<dbReference type="InterPro" id="IPR013106">
    <property type="entry name" value="Ig_V-set"/>
</dbReference>
<organism evidence="4 5">
    <name type="scientific">Tetraodon nigroviridis</name>
    <name type="common">Spotted green pufferfish</name>
    <name type="synonym">Chelonodon nigroviridis</name>
    <dbReference type="NCBI Taxonomy" id="99883"/>
    <lineage>
        <taxon>Eukaryota</taxon>
        <taxon>Metazoa</taxon>
        <taxon>Chordata</taxon>
        <taxon>Craniata</taxon>
        <taxon>Vertebrata</taxon>
        <taxon>Euteleostomi</taxon>
        <taxon>Actinopterygii</taxon>
        <taxon>Neopterygii</taxon>
        <taxon>Teleostei</taxon>
        <taxon>Neoteleostei</taxon>
        <taxon>Acanthomorphata</taxon>
        <taxon>Eupercaria</taxon>
        <taxon>Tetraodontiformes</taxon>
        <taxon>Tetradontoidea</taxon>
        <taxon>Tetraodontidae</taxon>
        <taxon>Tetraodon</taxon>
    </lineage>
</organism>
<dbReference type="InterPro" id="IPR003598">
    <property type="entry name" value="Ig_sub2"/>
</dbReference>
<dbReference type="InterPro" id="IPR007110">
    <property type="entry name" value="Ig-like_dom"/>
</dbReference>
<dbReference type="HOGENOM" id="CLU_040549_2_0_1"/>
<dbReference type="Proteomes" id="UP000007303">
    <property type="component" value="Unassembled WGS sequence"/>
</dbReference>
<dbReference type="SUPFAM" id="SSF48726">
    <property type="entry name" value="Immunoglobulin"/>
    <property type="match status" value="2"/>
</dbReference>